<dbReference type="EMBL" id="REGN01007976">
    <property type="protein sequence ID" value="RNA04761.1"/>
    <property type="molecule type" value="Genomic_DNA"/>
</dbReference>
<feature type="region of interest" description="Disordered" evidence="1">
    <location>
        <begin position="40"/>
        <end position="82"/>
    </location>
</feature>
<dbReference type="Proteomes" id="UP000276133">
    <property type="component" value="Unassembled WGS sequence"/>
</dbReference>
<proteinExistence type="predicted"/>
<accession>A0A3M7Q178</accession>
<evidence type="ECO:0000313" key="3">
    <source>
        <dbReference type="Proteomes" id="UP000276133"/>
    </source>
</evidence>
<sequence>MQSQHAKKSLILTQSVWISQFNQIEKKEDQKKTLKALFLQPGETQASSSVPKGIESDEDPEDEVLSRIESDSNEAFDSESKSCECDSKMMKRRYWAYSN</sequence>
<gene>
    <name evidence="2" type="ORF">BpHYR1_038130</name>
</gene>
<comment type="caution">
    <text evidence="2">The sequence shown here is derived from an EMBL/GenBank/DDBJ whole genome shotgun (WGS) entry which is preliminary data.</text>
</comment>
<dbReference type="AlphaFoldDB" id="A0A3M7Q178"/>
<organism evidence="2 3">
    <name type="scientific">Brachionus plicatilis</name>
    <name type="common">Marine rotifer</name>
    <name type="synonym">Brachionus muelleri</name>
    <dbReference type="NCBI Taxonomy" id="10195"/>
    <lineage>
        <taxon>Eukaryota</taxon>
        <taxon>Metazoa</taxon>
        <taxon>Spiralia</taxon>
        <taxon>Gnathifera</taxon>
        <taxon>Rotifera</taxon>
        <taxon>Eurotatoria</taxon>
        <taxon>Monogononta</taxon>
        <taxon>Pseudotrocha</taxon>
        <taxon>Ploima</taxon>
        <taxon>Brachionidae</taxon>
        <taxon>Brachionus</taxon>
    </lineage>
</organism>
<name>A0A3M7Q178_BRAPC</name>
<reference evidence="2 3" key="1">
    <citation type="journal article" date="2018" name="Sci. Rep.">
        <title>Genomic signatures of local adaptation to the degree of environmental predictability in rotifers.</title>
        <authorList>
            <person name="Franch-Gras L."/>
            <person name="Hahn C."/>
            <person name="Garcia-Roger E.M."/>
            <person name="Carmona M.J."/>
            <person name="Serra M."/>
            <person name="Gomez A."/>
        </authorList>
    </citation>
    <scope>NUCLEOTIDE SEQUENCE [LARGE SCALE GENOMIC DNA]</scope>
    <source>
        <strain evidence="2">HYR1</strain>
    </source>
</reference>
<keyword evidence="3" id="KW-1185">Reference proteome</keyword>
<evidence type="ECO:0000256" key="1">
    <source>
        <dbReference type="SAM" id="MobiDB-lite"/>
    </source>
</evidence>
<evidence type="ECO:0000313" key="2">
    <source>
        <dbReference type="EMBL" id="RNA04761.1"/>
    </source>
</evidence>
<protein>
    <submittedName>
        <fullName evidence="2">Uncharacterized protein</fullName>
    </submittedName>
</protein>